<evidence type="ECO:0000313" key="2">
    <source>
        <dbReference type="EMBL" id="ADE57882.1"/>
    </source>
</evidence>
<dbReference type="STRING" id="572547.Amico_1769"/>
<dbReference type="AlphaFoldDB" id="D5EH50"/>
<keyword evidence="3" id="KW-1185">Reference proteome</keyword>
<feature type="domain" description="Endoribonuclease L-PSP/chorismate mutase-like" evidence="1">
    <location>
        <begin position="5"/>
        <end position="147"/>
    </location>
</feature>
<protein>
    <submittedName>
        <fullName evidence="2">Endoribonuclease L-PSP</fullName>
    </submittedName>
</protein>
<dbReference type="CDD" id="cd02199">
    <property type="entry name" value="YjgF_YER057c_UK114_like_1"/>
    <property type="match status" value="1"/>
</dbReference>
<dbReference type="SUPFAM" id="SSF55298">
    <property type="entry name" value="YjgF-like"/>
    <property type="match status" value="1"/>
</dbReference>
<dbReference type="PANTHER" id="PTHR43760">
    <property type="entry name" value="ENDORIBONUCLEASE-RELATED"/>
    <property type="match status" value="1"/>
</dbReference>
<accession>D5EH50</accession>
<organism evidence="2 3">
    <name type="scientific">Aminobacterium colombiense (strain DSM 12261 / ALA-1)</name>
    <dbReference type="NCBI Taxonomy" id="572547"/>
    <lineage>
        <taxon>Bacteria</taxon>
        <taxon>Thermotogati</taxon>
        <taxon>Synergistota</taxon>
        <taxon>Synergistia</taxon>
        <taxon>Synergistales</taxon>
        <taxon>Aminobacteriaceae</taxon>
        <taxon>Aminobacterium</taxon>
    </lineage>
</organism>
<dbReference type="Pfam" id="PF14588">
    <property type="entry name" value="YjgF_endoribonc"/>
    <property type="match status" value="1"/>
</dbReference>
<reference evidence="2 3" key="1">
    <citation type="journal article" date="2010" name="Stand. Genomic Sci.">
        <title>Complete genome sequence of Aminobacterium colombiense type strain (ALA-1).</title>
        <authorList>
            <person name="Chertkov O."/>
            <person name="Sikorski J."/>
            <person name="Brambilla E."/>
            <person name="Lapidus A."/>
            <person name="Copeland A."/>
            <person name="Glavina Del Rio T."/>
            <person name="Nolan M."/>
            <person name="Lucas S."/>
            <person name="Tice H."/>
            <person name="Cheng J.F."/>
            <person name="Han C."/>
            <person name="Detter J.C."/>
            <person name="Bruce D."/>
            <person name="Tapia R."/>
            <person name="Goodwin L."/>
            <person name="Pitluck S."/>
            <person name="Liolios K."/>
            <person name="Ivanova N."/>
            <person name="Mavromatis K."/>
            <person name="Ovchinnikova G."/>
            <person name="Pati A."/>
            <person name="Chen A."/>
            <person name="Palaniappan K."/>
            <person name="Land M."/>
            <person name="Hauser L."/>
            <person name="Chang Y.J."/>
            <person name="Jeffries C.D."/>
            <person name="Spring S."/>
            <person name="Rohde M."/>
            <person name="Goker M."/>
            <person name="Bristow J."/>
            <person name="Eisen J.A."/>
            <person name="Markowitz V."/>
            <person name="Hugenholtz P."/>
            <person name="Kyrpides N.C."/>
            <person name="Klenk H.P."/>
        </authorList>
    </citation>
    <scope>NUCLEOTIDE SEQUENCE [LARGE SCALE GENOMIC DNA]</scope>
    <source>
        <strain evidence="3">DSM 12261 / ALA-1</strain>
    </source>
</reference>
<dbReference type="Proteomes" id="UP000002366">
    <property type="component" value="Chromosome"/>
</dbReference>
<dbReference type="HOGENOM" id="CLU_104845_0_1_0"/>
<evidence type="ECO:0000259" key="1">
    <source>
        <dbReference type="Pfam" id="PF14588"/>
    </source>
</evidence>
<dbReference type="InterPro" id="IPR035959">
    <property type="entry name" value="RutC-like_sf"/>
</dbReference>
<dbReference type="RefSeq" id="WP_013049144.1">
    <property type="nucleotide sequence ID" value="NC_014011.1"/>
</dbReference>
<dbReference type="KEGG" id="aco:Amico_1769"/>
<evidence type="ECO:0000313" key="3">
    <source>
        <dbReference type="Proteomes" id="UP000002366"/>
    </source>
</evidence>
<dbReference type="InterPro" id="IPR013813">
    <property type="entry name" value="Endoribo_LPSP/chorism_mut-like"/>
</dbReference>
<dbReference type="eggNOG" id="COG0251">
    <property type="taxonomic scope" value="Bacteria"/>
</dbReference>
<dbReference type="OrthoDB" id="9806350at2"/>
<gene>
    <name evidence="2" type="ordered locus">Amico_1769</name>
</gene>
<dbReference type="EMBL" id="CP001997">
    <property type="protein sequence ID" value="ADE57882.1"/>
    <property type="molecule type" value="Genomic_DNA"/>
</dbReference>
<sequence length="155" mass="16506">MNVEKKLAELGLVLPDVPTPGGSYVPVQISGNMAFTSGQTALINGERRYLGKVGKEVSLEEGVLSARDACLNCLASLKKELGTLDAVTKIIKLVGYVNSAPGFYQQPQVINGASDLLVELWGEVGRHARSAIGTAELPVNTSVELDLIVEIKKED</sequence>
<name>D5EH50_AMICL</name>
<proteinExistence type="predicted"/>
<dbReference type="Gene3D" id="3.30.1330.40">
    <property type="entry name" value="RutC-like"/>
    <property type="match status" value="1"/>
</dbReference>
<dbReference type="PANTHER" id="PTHR43760:SF1">
    <property type="entry name" value="ENDORIBONUCLEASE L-PSP_CHORISMATE MUTASE-LIKE DOMAIN-CONTAINING PROTEIN"/>
    <property type="match status" value="1"/>
</dbReference>